<evidence type="ECO:0000313" key="2">
    <source>
        <dbReference type="Proteomes" id="UP000634529"/>
    </source>
</evidence>
<proteinExistence type="predicted"/>
<gene>
    <name evidence="1" type="ORF">IFO66_13375</name>
</gene>
<evidence type="ECO:0000313" key="1">
    <source>
        <dbReference type="EMBL" id="MBD8499282.1"/>
    </source>
</evidence>
<organism evidence="1 2">
    <name type="scientific">Paenibacillus arenosi</name>
    <dbReference type="NCBI Taxonomy" id="2774142"/>
    <lineage>
        <taxon>Bacteria</taxon>
        <taxon>Bacillati</taxon>
        <taxon>Bacillota</taxon>
        <taxon>Bacilli</taxon>
        <taxon>Bacillales</taxon>
        <taxon>Paenibacillaceae</taxon>
        <taxon>Paenibacillus</taxon>
    </lineage>
</organism>
<reference evidence="1 2" key="1">
    <citation type="submission" date="2020-09" db="EMBL/GenBank/DDBJ databases">
        <title>Paenibacillus sp. CAU 1523 isolated from sand of Haeundae Beach.</title>
        <authorList>
            <person name="Kim W."/>
        </authorList>
    </citation>
    <scope>NUCLEOTIDE SEQUENCE [LARGE SCALE GENOMIC DNA]</scope>
    <source>
        <strain evidence="1 2">CAU 1523</strain>
    </source>
</reference>
<dbReference type="EMBL" id="JACYTN010000009">
    <property type="protein sequence ID" value="MBD8499282.1"/>
    <property type="molecule type" value="Genomic_DNA"/>
</dbReference>
<dbReference type="Proteomes" id="UP000634529">
    <property type="component" value="Unassembled WGS sequence"/>
</dbReference>
<accession>A0ABR9B1H7</accession>
<keyword evidence="2" id="KW-1185">Reference proteome</keyword>
<name>A0ABR9B1H7_9BACL</name>
<sequence>MNLRDYMGKYVKVYTSNLDWFICEPLEEVNESHRADESRIEIVVRSSEDSAYEVGQLFLKHIEIERIEELDMNIQEGLRLTLNYSPDIKNVYKTTDVARLPQRVLFGKR</sequence>
<dbReference type="RefSeq" id="WP_192025621.1">
    <property type="nucleotide sequence ID" value="NZ_JACYTN010000009.1"/>
</dbReference>
<protein>
    <submittedName>
        <fullName evidence="1">Uncharacterized protein</fullName>
    </submittedName>
</protein>
<comment type="caution">
    <text evidence="1">The sequence shown here is derived from an EMBL/GenBank/DDBJ whole genome shotgun (WGS) entry which is preliminary data.</text>
</comment>